<accession>A0A8J6Q4S3</accession>
<gene>
    <name evidence="2" type="ORF">ICJ85_15335</name>
</gene>
<dbReference type="InterPro" id="IPR001362">
    <property type="entry name" value="Glyco_hydro_32"/>
</dbReference>
<dbReference type="SUPFAM" id="SSF75005">
    <property type="entry name" value="Arabinanase/levansucrase/invertase"/>
    <property type="match status" value="1"/>
</dbReference>
<dbReference type="SMART" id="SM00640">
    <property type="entry name" value="Glyco_32"/>
    <property type="match status" value="1"/>
</dbReference>
<dbReference type="Pfam" id="PF16346">
    <property type="entry name" value="GH32_BT1760-like_C"/>
    <property type="match status" value="1"/>
</dbReference>
<dbReference type="GO" id="GO:0004553">
    <property type="term" value="F:hydrolase activity, hydrolyzing O-glycosyl compounds"/>
    <property type="evidence" value="ECO:0007669"/>
    <property type="project" value="InterPro"/>
</dbReference>
<dbReference type="PANTHER" id="PTHR43101:SF1">
    <property type="entry name" value="BETA-FRUCTOSIDASE"/>
    <property type="match status" value="1"/>
</dbReference>
<dbReference type="RefSeq" id="WP_188224681.1">
    <property type="nucleotide sequence ID" value="NZ_JACVXD010000014.1"/>
</dbReference>
<dbReference type="PROSITE" id="PS51257">
    <property type="entry name" value="PROKAR_LIPOPROTEIN"/>
    <property type="match status" value="1"/>
</dbReference>
<name>A0A8J6Q4S3_9FLAO</name>
<feature type="domain" description="BT1760-like C-terminal" evidence="1">
    <location>
        <begin position="347"/>
        <end position="513"/>
    </location>
</feature>
<dbReference type="InterPro" id="IPR023296">
    <property type="entry name" value="Glyco_hydro_beta-prop_sf"/>
</dbReference>
<comment type="caution">
    <text evidence="2">The sequence shown here is derived from an EMBL/GenBank/DDBJ whole genome shotgun (WGS) entry which is preliminary data.</text>
</comment>
<dbReference type="Gene3D" id="2.115.10.20">
    <property type="entry name" value="Glycosyl hydrolase domain, family 43"/>
    <property type="match status" value="1"/>
</dbReference>
<dbReference type="CDD" id="cd08995">
    <property type="entry name" value="GH32_EcAec43-like"/>
    <property type="match status" value="1"/>
</dbReference>
<proteinExistence type="predicted"/>
<dbReference type="AlphaFoldDB" id="A0A8J6Q4S3"/>
<dbReference type="Gene3D" id="2.60.120.560">
    <property type="entry name" value="Exo-inulinase, domain 1"/>
    <property type="match status" value="1"/>
</dbReference>
<evidence type="ECO:0000259" key="1">
    <source>
        <dbReference type="Pfam" id="PF16346"/>
    </source>
</evidence>
<keyword evidence="3" id="KW-1185">Reference proteome</keyword>
<dbReference type="Proteomes" id="UP000621516">
    <property type="component" value="Unassembled WGS sequence"/>
</dbReference>
<protein>
    <submittedName>
        <fullName evidence="2">DUF4975 domain-containing protein</fullName>
    </submittedName>
</protein>
<reference evidence="2 3" key="1">
    <citation type="journal article" date="2018" name="J. Microbiol.">
        <title>Aestuariibaculum marinum sp. nov., a marine bacterium isolated from seawater in South Korea.</title>
        <authorList>
            <person name="Choi J."/>
            <person name="Lee D."/>
            <person name="Jang J.H."/>
            <person name="Cha S."/>
            <person name="Seo T."/>
        </authorList>
    </citation>
    <scope>NUCLEOTIDE SEQUENCE [LARGE SCALE GENOMIC DNA]</scope>
    <source>
        <strain evidence="2 3">IP7</strain>
    </source>
</reference>
<sequence>MYLKQNFIIGLYICLFMSCSNDGETYSQTPIDTGNQTAIYPLPPEQWMGETNPYYTSGYVGDVMPYFDNGKFNLFFLHDAKTKPAGEGFHDIHSFETSNFTEFDYNGRMIPYGTTDEPDFGVGTGSVVKVGNLYYFYYTGHNGIPSFLQNNPRESVLCATSTDLKTWTKVEDFKLTAPAGYYDFDFRDPHVFYNEEEGKYWMLMSTQTNPGRKAVVALFTTSDPSTNNWEVQNPVYTTTSEENYLMLECADMFKMGSYWYLVFSENWSNYKGTRYRIANSPYGPWTTPETDRFDGEYLYAAKTATNGNQRYLFGWTARKAPENNTGNKEWAGNLVIHELVQNTDGSLRVQQPESISSIFTNDVPLETVETSGSINQTNNTFALDGSSNEASVVFNSIKKSNEIAFDFSYDSLGESGILLNYENEGFSAFNIAFEPENNRITAYNVIDGINQYVNHIPFSFSTDESYNITITTNEDVCVIYVNDTIAFSNRLYNTSGKQWAIYSNNAKVEFSNISLKNPY</sequence>
<dbReference type="InterPro" id="IPR051214">
    <property type="entry name" value="GH32_Enzymes"/>
</dbReference>
<evidence type="ECO:0000313" key="3">
    <source>
        <dbReference type="Proteomes" id="UP000621516"/>
    </source>
</evidence>
<dbReference type="GO" id="GO:0005975">
    <property type="term" value="P:carbohydrate metabolic process"/>
    <property type="evidence" value="ECO:0007669"/>
    <property type="project" value="InterPro"/>
</dbReference>
<dbReference type="PANTHER" id="PTHR43101">
    <property type="entry name" value="BETA-FRUCTOSIDASE"/>
    <property type="match status" value="1"/>
</dbReference>
<organism evidence="2 3">
    <name type="scientific">Aestuariibaculum marinum</name>
    <dbReference type="NCBI Taxonomy" id="2683592"/>
    <lineage>
        <taxon>Bacteria</taxon>
        <taxon>Pseudomonadati</taxon>
        <taxon>Bacteroidota</taxon>
        <taxon>Flavobacteriia</taxon>
        <taxon>Flavobacteriales</taxon>
        <taxon>Flavobacteriaceae</taxon>
    </lineage>
</organism>
<dbReference type="InterPro" id="IPR032507">
    <property type="entry name" value="BT1760-like_C"/>
</dbReference>
<dbReference type="EMBL" id="JACVXD010000014">
    <property type="protein sequence ID" value="MBD0825390.1"/>
    <property type="molecule type" value="Genomic_DNA"/>
</dbReference>
<evidence type="ECO:0000313" key="2">
    <source>
        <dbReference type="EMBL" id="MBD0825390.1"/>
    </source>
</evidence>